<dbReference type="HOGENOM" id="CLU_109011_0_0_1"/>
<keyword evidence="4 5" id="KW-0472">Membrane</keyword>
<sequence length="202" mass="22104">MPSYGHQPGGLALPGWFLFLRIAQGALALLILILTAVAASKFLGGVDVQYLVDPYPGFGFAWFAFAWTVVYLPIAVFVLPKIAAKFKPMIIVLVLELLSTLWWLVTFALLADDSRKLGLWINELGIGSYWDGYKPALGMTQASAVIGAVEFVLFAVASAVIIINMVNKHKDTQFNAPTVNVQEWTPQVQPPHGTELAATRYP</sequence>
<evidence type="ECO:0000259" key="6">
    <source>
        <dbReference type="Pfam" id="PF01284"/>
    </source>
</evidence>
<feature type="transmembrane region" description="Helical" evidence="5">
    <location>
        <begin position="12"/>
        <end position="39"/>
    </location>
</feature>
<feature type="transmembrane region" description="Helical" evidence="5">
    <location>
        <begin position="142"/>
        <end position="163"/>
    </location>
</feature>
<feature type="transmembrane region" description="Helical" evidence="5">
    <location>
        <begin position="59"/>
        <end position="79"/>
    </location>
</feature>
<dbReference type="AlphaFoldDB" id="A0A0D2I204"/>
<organism evidence="7 8">
    <name type="scientific">Rhinocladiella mackenziei CBS 650.93</name>
    <dbReference type="NCBI Taxonomy" id="1442369"/>
    <lineage>
        <taxon>Eukaryota</taxon>
        <taxon>Fungi</taxon>
        <taxon>Dikarya</taxon>
        <taxon>Ascomycota</taxon>
        <taxon>Pezizomycotina</taxon>
        <taxon>Eurotiomycetes</taxon>
        <taxon>Chaetothyriomycetidae</taxon>
        <taxon>Chaetothyriales</taxon>
        <taxon>Herpotrichiellaceae</taxon>
        <taxon>Rhinocladiella</taxon>
    </lineage>
</organism>
<dbReference type="EMBL" id="KN847484">
    <property type="protein sequence ID" value="KIW99773.1"/>
    <property type="molecule type" value="Genomic_DNA"/>
</dbReference>
<evidence type="ECO:0000313" key="7">
    <source>
        <dbReference type="EMBL" id="KIW99773.1"/>
    </source>
</evidence>
<accession>A0A0D2I204</accession>
<evidence type="ECO:0000256" key="2">
    <source>
        <dbReference type="ARBA" id="ARBA00022692"/>
    </source>
</evidence>
<comment type="subcellular location">
    <subcellularLocation>
        <location evidence="1">Membrane</location>
        <topology evidence="1">Multi-pass membrane protein</topology>
    </subcellularLocation>
</comment>
<evidence type="ECO:0000256" key="4">
    <source>
        <dbReference type="ARBA" id="ARBA00023136"/>
    </source>
</evidence>
<evidence type="ECO:0000256" key="5">
    <source>
        <dbReference type="SAM" id="Phobius"/>
    </source>
</evidence>
<dbReference type="InterPro" id="IPR008253">
    <property type="entry name" value="Marvel"/>
</dbReference>
<name>A0A0D2I204_9EURO</name>
<evidence type="ECO:0000256" key="1">
    <source>
        <dbReference type="ARBA" id="ARBA00004141"/>
    </source>
</evidence>
<dbReference type="GO" id="GO:0016020">
    <property type="term" value="C:membrane"/>
    <property type="evidence" value="ECO:0007669"/>
    <property type="project" value="UniProtKB-SubCell"/>
</dbReference>
<keyword evidence="3 5" id="KW-1133">Transmembrane helix</keyword>
<proteinExistence type="predicted"/>
<evidence type="ECO:0000256" key="3">
    <source>
        <dbReference type="ARBA" id="ARBA00022989"/>
    </source>
</evidence>
<feature type="domain" description="MARVEL" evidence="6">
    <location>
        <begin position="18"/>
        <end position="157"/>
    </location>
</feature>
<dbReference type="Proteomes" id="UP000053617">
    <property type="component" value="Unassembled WGS sequence"/>
</dbReference>
<dbReference type="PANTHER" id="PTHR37451:SF1">
    <property type="entry name" value="MARVEL DOMAIN-CONTAINING PROTEIN"/>
    <property type="match status" value="1"/>
</dbReference>
<gene>
    <name evidence="7" type="ORF">Z518_10701</name>
</gene>
<feature type="transmembrane region" description="Helical" evidence="5">
    <location>
        <begin position="91"/>
        <end position="111"/>
    </location>
</feature>
<dbReference type="RefSeq" id="XP_013266986.1">
    <property type="nucleotide sequence ID" value="XM_013411532.1"/>
</dbReference>
<dbReference type="PANTHER" id="PTHR37451">
    <property type="entry name" value="MARVEL DOMAIN"/>
    <property type="match status" value="1"/>
</dbReference>
<evidence type="ECO:0000313" key="8">
    <source>
        <dbReference type="Proteomes" id="UP000053617"/>
    </source>
</evidence>
<dbReference type="STRING" id="1442369.A0A0D2I204"/>
<dbReference type="OrthoDB" id="4144161at2759"/>
<dbReference type="Pfam" id="PF01284">
    <property type="entry name" value="MARVEL"/>
    <property type="match status" value="1"/>
</dbReference>
<dbReference type="GeneID" id="25298772"/>
<reference evidence="7 8" key="1">
    <citation type="submission" date="2015-01" db="EMBL/GenBank/DDBJ databases">
        <title>The Genome Sequence of Rhinocladiella mackenzie CBS 650.93.</title>
        <authorList>
            <consortium name="The Broad Institute Genomics Platform"/>
            <person name="Cuomo C."/>
            <person name="de Hoog S."/>
            <person name="Gorbushina A."/>
            <person name="Stielow B."/>
            <person name="Teixiera M."/>
            <person name="Abouelleil A."/>
            <person name="Chapman S.B."/>
            <person name="Priest M."/>
            <person name="Young S.K."/>
            <person name="Wortman J."/>
            <person name="Nusbaum C."/>
            <person name="Birren B."/>
        </authorList>
    </citation>
    <scope>NUCLEOTIDE SEQUENCE [LARGE SCALE GENOMIC DNA]</scope>
    <source>
        <strain evidence="7 8">CBS 650.93</strain>
    </source>
</reference>
<keyword evidence="2 5" id="KW-0812">Transmembrane</keyword>
<protein>
    <recommendedName>
        <fullName evidence="6">MARVEL domain-containing protein</fullName>
    </recommendedName>
</protein>
<keyword evidence="8" id="KW-1185">Reference proteome</keyword>
<dbReference type="VEuPathDB" id="FungiDB:Z518_10701"/>